<evidence type="ECO:0000313" key="4">
    <source>
        <dbReference type="EMBL" id="KTD43499.1"/>
    </source>
</evidence>
<dbReference type="RefSeq" id="WP_025385953.1">
    <property type="nucleotide sequence ID" value="NZ_LCUA01000005.1"/>
</dbReference>
<dbReference type="PROSITE" id="PS50883">
    <property type="entry name" value="EAL"/>
    <property type="match status" value="1"/>
</dbReference>
<organism evidence="4 5">
    <name type="scientific">Legionella oakridgensis</name>
    <dbReference type="NCBI Taxonomy" id="29423"/>
    <lineage>
        <taxon>Bacteria</taxon>
        <taxon>Pseudomonadati</taxon>
        <taxon>Pseudomonadota</taxon>
        <taxon>Gammaproteobacteria</taxon>
        <taxon>Legionellales</taxon>
        <taxon>Legionellaceae</taxon>
        <taxon>Legionella</taxon>
    </lineage>
</organism>
<dbReference type="AlphaFoldDB" id="A0A0W0XFZ3"/>
<evidence type="ECO:0000256" key="1">
    <source>
        <dbReference type="ARBA" id="ARBA00012282"/>
    </source>
</evidence>
<sequence length="363" mass="41061">MGKQGINFEKVAAIAARIKKQGKEPSLMDVCEEMGLLSIISEVAFLLEKWHHLQPEFKQSHAKLLLENMPIDVLWSAENPEFEKSMVLLYAFLESTVNNILITEAANQVQIDKALKHALANEEFYLVYQPLINIKKLSTAGFEALLRWNSPMLGAISPFEFIPVAEKNGLIIEIGTWVLEEACTQMMHWHEQGFSELTIAVNISGRQLYQTNFPQLIDDVLRKTGLLPKYLELELTESLFITNIAHAVKIMHQFKEIGLKLAIDDFGTGYSSLSYLKQFPVDKLKIDKSFIHDLVNNVYDAAIVKAVINLGHSLNLQVLAEGVESEDQKNFIITHGCDFAQGFYFNPPAKPETLSNYLNQYLS</sequence>
<dbReference type="EC" id="3.1.4.52" evidence="1"/>
<evidence type="ECO:0000313" key="5">
    <source>
        <dbReference type="Proteomes" id="UP000054858"/>
    </source>
</evidence>
<dbReference type="InterPro" id="IPR050706">
    <property type="entry name" value="Cyclic-di-GMP_PDE-like"/>
</dbReference>
<dbReference type="InterPro" id="IPR001633">
    <property type="entry name" value="EAL_dom"/>
</dbReference>
<dbReference type="SMART" id="SM00052">
    <property type="entry name" value="EAL"/>
    <property type="match status" value="1"/>
</dbReference>
<gene>
    <name evidence="4" type="ORF">Loak_0674</name>
</gene>
<keyword evidence="2" id="KW-0973">c-di-GMP</keyword>
<dbReference type="SUPFAM" id="SSF141868">
    <property type="entry name" value="EAL domain-like"/>
    <property type="match status" value="1"/>
</dbReference>
<protein>
    <recommendedName>
        <fullName evidence="1">cyclic-guanylate-specific phosphodiesterase</fullName>
        <ecNumber evidence="1">3.1.4.52</ecNumber>
    </recommendedName>
</protein>
<dbReference type="PANTHER" id="PTHR33121">
    <property type="entry name" value="CYCLIC DI-GMP PHOSPHODIESTERASE PDEF"/>
    <property type="match status" value="1"/>
</dbReference>
<dbReference type="Proteomes" id="UP000054858">
    <property type="component" value="Unassembled WGS sequence"/>
</dbReference>
<dbReference type="CDD" id="cd01948">
    <property type="entry name" value="EAL"/>
    <property type="match status" value="1"/>
</dbReference>
<dbReference type="PATRIC" id="fig|29423.5.peg.702"/>
<dbReference type="EMBL" id="LNYP01000008">
    <property type="protein sequence ID" value="KTD43499.1"/>
    <property type="molecule type" value="Genomic_DNA"/>
</dbReference>
<dbReference type="InterPro" id="IPR035919">
    <property type="entry name" value="EAL_sf"/>
</dbReference>
<evidence type="ECO:0000256" key="2">
    <source>
        <dbReference type="ARBA" id="ARBA00022636"/>
    </source>
</evidence>
<comment type="caution">
    <text evidence="4">The sequence shown here is derived from an EMBL/GenBank/DDBJ whole genome shotgun (WGS) entry which is preliminary data.</text>
</comment>
<accession>A0A0W0XFZ3</accession>
<dbReference type="GO" id="GO:0071111">
    <property type="term" value="F:cyclic-guanylate-specific phosphodiesterase activity"/>
    <property type="evidence" value="ECO:0007669"/>
    <property type="project" value="UniProtKB-EC"/>
</dbReference>
<dbReference type="PANTHER" id="PTHR33121:SF70">
    <property type="entry name" value="SIGNALING PROTEIN YKOW"/>
    <property type="match status" value="1"/>
</dbReference>
<dbReference type="FunFam" id="3.20.20.450:FF:000001">
    <property type="entry name" value="Cyclic di-GMP phosphodiesterase yahA"/>
    <property type="match status" value="1"/>
</dbReference>
<proteinExistence type="predicted"/>
<name>A0A0W0XFZ3_9GAMM</name>
<dbReference type="Pfam" id="PF00563">
    <property type="entry name" value="EAL"/>
    <property type="match status" value="1"/>
</dbReference>
<dbReference type="Gene3D" id="3.20.20.450">
    <property type="entry name" value="EAL domain"/>
    <property type="match status" value="1"/>
</dbReference>
<evidence type="ECO:0000259" key="3">
    <source>
        <dbReference type="PROSITE" id="PS50883"/>
    </source>
</evidence>
<reference evidence="4 5" key="1">
    <citation type="submission" date="2015-11" db="EMBL/GenBank/DDBJ databases">
        <title>Genomic analysis of 38 Legionella species identifies large and diverse effector repertoires.</title>
        <authorList>
            <person name="Burstein D."/>
            <person name="Amaro F."/>
            <person name="Zusman T."/>
            <person name="Lifshitz Z."/>
            <person name="Cohen O."/>
            <person name="Gilbert J.A."/>
            <person name="Pupko T."/>
            <person name="Shuman H.A."/>
            <person name="Segal G."/>
        </authorList>
    </citation>
    <scope>NUCLEOTIDE SEQUENCE [LARGE SCALE GENOMIC DNA]</scope>
    <source>
        <strain evidence="4 5">Oak Ridge-10</strain>
    </source>
</reference>
<feature type="domain" description="EAL" evidence="3">
    <location>
        <begin position="108"/>
        <end position="362"/>
    </location>
</feature>